<dbReference type="GO" id="GO:0016020">
    <property type="term" value="C:membrane"/>
    <property type="evidence" value="ECO:0007669"/>
    <property type="project" value="UniProtKB-SubCell"/>
</dbReference>
<proteinExistence type="predicted"/>
<dbReference type="AlphaFoldDB" id="A0A1H7IJ24"/>
<feature type="transmembrane region" description="Helical" evidence="5">
    <location>
        <begin position="113"/>
        <end position="133"/>
    </location>
</feature>
<dbReference type="EMBL" id="FNZR01000002">
    <property type="protein sequence ID" value="SEK62459.1"/>
    <property type="molecule type" value="Genomic_DNA"/>
</dbReference>
<feature type="transmembrane region" description="Helical" evidence="5">
    <location>
        <begin position="12"/>
        <end position="32"/>
    </location>
</feature>
<evidence type="ECO:0000313" key="7">
    <source>
        <dbReference type="EMBL" id="SEK62459.1"/>
    </source>
</evidence>
<feature type="domain" description="O-antigen ligase-related" evidence="6">
    <location>
        <begin position="261"/>
        <end position="402"/>
    </location>
</feature>
<feature type="transmembrane region" description="Helical" evidence="5">
    <location>
        <begin position="83"/>
        <end position="101"/>
    </location>
</feature>
<comment type="subcellular location">
    <subcellularLocation>
        <location evidence="1">Membrane</location>
        <topology evidence="1">Multi-pass membrane protein</topology>
    </subcellularLocation>
</comment>
<feature type="transmembrane region" description="Helical" evidence="5">
    <location>
        <begin position="171"/>
        <end position="190"/>
    </location>
</feature>
<dbReference type="GO" id="GO:0016874">
    <property type="term" value="F:ligase activity"/>
    <property type="evidence" value="ECO:0007669"/>
    <property type="project" value="UniProtKB-KW"/>
</dbReference>
<keyword evidence="7" id="KW-0436">Ligase</keyword>
<feature type="transmembrane region" description="Helical" evidence="5">
    <location>
        <begin position="390"/>
        <end position="416"/>
    </location>
</feature>
<gene>
    <name evidence="7" type="ORF">SAMN05421740_102258</name>
</gene>
<dbReference type="PANTHER" id="PTHR37422:SF13">
    <property type="entry name" value="LIPOPOLYSACCHARIDE BIOSYNTHESIS PROTEIN PA4999-RELATED"/>
    <property type="match status" value="1"/>
</dbReference>
<protein>
    <submittedName>
        <fullName evidence="7">O-antigen ligase</fullName>
    </submittedName>
</protein>
<dbReference type="Proteomes" id="UP000198916">
    <property type="component" value="Unassembled WGS sequence"/>
</dbReference>
<feature type="transmembrane region" description="Helical" evidence="5">
    <location>
        <begin position="451"/>
        <end position="470"/>
    </location>
</feature>
<evidence type="ECO:0000256" key="2">
    <source>
        <dbReference type="ARBA" id="ARBA00022692"/>
    </source>
</evidence>
<evidence type="ECO:0000313" key="8">
    <source>
        <dbReference type="Proteomes" id="UP000198916"/>
    </source>
</evidence>
<dbReference type="Pfam" id="PF04932">
    <property type="entry name" value="Wzy_C"/>
    <property type="match status" value="1"/>
</dbReference>
<dbReference type="InterPro" id="IPR051533">
    <property type="entry name" value="WaaL-like"/>
</dbReference>
<dbReference type="PANTHER" id="PTHR37422">
    <property type="entry name" value="TEICHURONIC ACID BIOSYNTHESIS PROTEIN TUAE"/>
    <property type="match status" value="1"/>
</dbReference>
<organism evidence="7 8">
    <name type="scientific">Parapedobacter koreensis</name>
    <dbReference type="NCBI Taxonomy" id="332977"/>
    <lineage>
        <taxon>Bacteria</taxon>
        <taxon>Pseudomonadati</taxon>
        <taxon>Bacteroidota</taxon>
        <taxon>Sphingobacteriia</taxon>
        <taxon>Sphingobacteriales</taxon>
        <taxon>Sphingobacteriaceae</taxon>
        <taxon>Parapedobacter</taxon>
    </lineage>
</organism>
<keyword evidence="4 5" id="KW-0472">Membrane</keyword>
<dbReference type="OrthoDB" id="783093at2"/>
<keyword evidence="8" id="KW-1185">Reference proteome</keyword>
<feature type="transmembrane region" description="Helical" evidence="5">
    <location>
        <begin position="38"/>
        <end position="56"/>
    </location>
</feature>
<evidence type="ECO:0000256" key="5">
    <source>
        <dbReference type="SAM" id="Phobius"/>
    </source>
</evidence>
<evidence type="ECO:0000259" key="6">
    <source>
        <dbReference type="Pfam" id="PF04932"/>
    </source>
</evidence>
<evidence type="ECO:0000256" key="4">
    <source>
        <dbReference type="ARBA" id="ARBA00023136"/>
    </source>
</evidence>
<evidence type="ECO:0000256" key="3">
    <source>
        <dbReference type="ARBA" id="ARBA00022989"/>
    </source>
</evidence>
<keyword evidence="2 5" id="KW-0812">Transmembrane</keyword>
<feature type="transmembrane region" description="Helical" evidence="5">
    <location>
        <begin position="297"/>
        <end position="317"/>
    </location>
</feature>
<evidence type="ECO:0000256" key="1">
    <source>
        <dbReference type="ARBA" id="ARBA00004141"/>
    </source>
</evidence>
<dbReference type="InterPro" id="IPR007016">
    <property type="entry name" value="O-antigen_ligase-rel_domated"/>
</dbReference>
<accession>A0A1H7IJ24</accession>
<reference evidence="8" key="1">
    <citation type="submission" date="2016-10" db="EMBL/GenBank/DDBJ databases">
        <authorList>
            <person name="Varghese N."/>
            <person name="Submissions S."/>
        </authorList>
    </citation>
    <scope>NUCLEOTIDE SEQUENCE [LARGE SCALE GENOMIC DNA]</scope>
    <source>
        <strain evidence="8">Jip14</strain>
    </source>
</reference>
<feature type="transmembrane region" description="Helical" evidence="5">
    <location>
        <begin position="61"/>
        <end position="77"/>
    </location>
</feature>
<dbReference type="STRING" id="332977.SAMN05421740_102258"/>
<feature type="transmembrane region" description="Helical" evidence="5">
    <location>
        <begin position="253"/>
        <end position="270"/>
    </location>
</feature>
<keyword evidence="3 5" id="KW-1133">Transmembrane helix</keyword>
<name>A0A1H7IJ24_9SPHI</name>
<sequence>MEQKWVISDRKVNPLIAIGCLLVSVIISFATYKFGTALPILFVSLSFMALMLYTFLHKPKIALFMLIAYCFLVGILGREVDIGIPFGLLIEGLLLGGWLITVIKSSRGDFSNVANELCLLWVLWFILSVLQVANPAGGSLNGWASELKTVALYPMLIIPLTFMSFKSNKDLNVFLIIIIGCSVLAALNGIKQEHWRLSPGELKFLNTGGDVTHLLWGKLRVFSFYTDAGQFGASQAHIGLVALTLALGPFKRWKRILLFIAAGLMFYGMLLSGTRGALFALLVGAVFVIFLSKKFKILLLGGIVLALFVGFLKFTHIGDGNYHIYRLRTALNPKDASLNVRFETQAFLKNYLKNKPFGEGLGVIGANGNEYNADMFISTVQPDSYFVKVWVMYGVVGLTIWLCITVYILGKCCGIVWNIKDKGLQTKLIALTSGYAGILFCSYGNEVINVFPSSMVVYVSWVFVFLGPKLEREILARKKLAS</sequence>